<evidence type="ECO:0000256" key="5">
    <source>
        <dbReference type="SAM" id="SignalP"/>
    </source>
</evidence>
<comment type="caution">
    <text evidence="7">The sequence shown here is derived from an EMBL/GenBank/DDBJ whole genome shotgun (WGS) entry which is preliminary data.</text>
</comment>
<keyword evidence="5" id="KW-0732">Signal</keyword>
<evidence type="ECO:0000313" key="8">
    <source>
        <dbReference type="Proteomes" id="UP000016368"/>
    </source>
</evidence>
<sequence>MLSSVLALACALGTPPARAAGADIPALMAAGQWSQARGAVEQQLQARPKDAQLQLYKGVIQRESGQLREALVTFTQLSVEHPNLPEAWNNLAAVHAALGQFEQARVALEKALHTHPSYAAAYDNLGAVYARLASLAYSRALLIDAEGAVPNAKPSPQQQAANEALKQSLQQPMQLALLREVRELPAASAPLPAATPVAPAPVVVASATPPAPAPHAAPAATTATQATPVSVPTATPAPSAPAVAVAQPPLTPPPPPPPPVSKPAPVVPRETPAPPVAAAATPAAPPVASAAPSAPSADEAAVAQAVRAWAQAWSDRDMARYLGAYASNFDTGSQSRPVWEQARRDRIVSKKRISVEVQSLQITVNGSRAIAKFLQDYKADTLAVVNGKTLELTRTADRWLIVKESAGN</sequence>
<evidence type="ECO:0000256" key="2">
    <source>
        <dbReference type="ARBA" id="ARBA00022803"/>
    </source>
</evidence>
<keyword evidence="8" id="KW-1185">Reference proteome</keyword>
<dbReference type="STRING" id="887062.HGR_09393"/>
<name>F3KTU7_9BURK</name>
<dbReference type="Proteomes" id="UP000016368">
    <property type="component" value="Unassembled WGS sequence"/>
</dbReference>
<dbReference type="InterPro" id="IPR050498">
    <property type="entry name" value="Ycf3"/>
</dbReference>
<dbReference type="InterPro" id="IPR056203">
    <property type="entry name" value="Cds6_C"/>
</dbReference>
<organism evidence="7 8">
    <name type="scientific">Hylemonella gracilis ATCC 19624</name>
    <dbReference type="NCBI Taxonomy" id="887062"/>
    <lineage>
        <taxon>Bacteria</taxon>
        <taxon>Pseudomonadati</taxon>
        <taxon>Pseudomonadota</taxon>
        <taxon>Betaproteobacteria</taxon>
        <taxon>Burkholderiales</taxon>
        <taxon>Comamonadaceae</taxon>
        <taxon>Hylemonella</taxon>
    </lineage>
</organism>
<feature type="signal peptide" evidence="5">
    <location>
        <begin position="1"/>
        <end position="19"/>
    </location>
</feature>
<feature type="repeat" description="TPR" evidence="3">
    <location>
        <begin position="85"/>
        <end position="118"/>
    </location>
</feature>
<keyword evidence="2 3" id="KW-0802">TPR repeat</keyword>
<dbReference type="Pfam" id="PF24125">
    <property type="entry name" value="Cds6_C"/>
    <property type="match status" value="1"/>
</dbReference>
<evidence type="ECO:0000313" key="7">
    <source>
        <dbReference type="EMBL" id="EGI76775.1"/>
    </source>
</evidence>
<evidence type="ECO:0000256" key="1">
    <source>
        <dbReference type="ARBA" id="ARBA00022737"/>
    </source>
</evidence>
<dbReference type="InterPro" id="IPR032710">
    <property type="entry name" value="NTF2-like_dom_sf"/>
</dbReference>
<dbReference type="InterPro" id="IPR019734">
    <property type="entry name" value="TPR_rpt"/>
</dbReference>
<dbReference type="EMBL" id="AEGR01000057">
    <property type="protein sequence ID" value="EGI76775.1"/>
    <property type="molecule type" value="Genomic_DNA"/>
</dbReference>
<feature type="chain" id="PRO_5003296916" description="Cds6 C-terminal domain-containing protein" evidence="5">
    <location>
        <begin position="20"/>
        <end position="408"/>
    </location>
</feature>
<dbReference type="SMART" id="SM00028">
    <property type="entry name" value="TPR"/>
    <property type="match status" value="2"/>
</dbReference>
<feature type="domain" description="Cds6 C-terminal" evidence="6">
    <location>
        <begin position="302"/>
        <end position="404"/>
    </location>
</feature>
<dbReference type="SUPFAM" id="SSF48452">
    <property type="entry name" value="TPR-like"/>
    <property type="match status" value="1"/>
</dbReference>
<proteinExistence type="predicted"/>
<dbReference type="SUPFAM" id="SSF54427">
    <property type="entry name" value="NTF2-like"/>
    <property type="match status" value="1"/>
</dbReference>
<evidence type="ECO:0000256" key="3">
    <source>
        <dbReference type="PROSITE-ProRule" id="PRU00339"/>
    </source>
</evidence>
<dbReference type="eggNOG" id="COG0457">
    <property type="taxonomic scope" value="Bacteria"/>
</dbReference>
<dbReference type="PANTHER" id="PTHR44858">
    <property type="entry name" value="TETRATRICOPEPTIDE REPEAT PROTEIN 6"/>
    <property type="match status" value="1"/>
</dbReference>
<dbReference type="OrthoDB" id="5294075at2"/>
<reference evidence="7 8" key="1">
    <citation type="journal article" date="2011" name="EMBO J.">
        <title>Structural diversity of bacterial flagellar motors.</title>
        <authorList>
            <person name="Chen S."/>
            <person name="Beeby M."/>
            <person name="Murphy G.E."/>
            <person name="Leadbetter J.R."/>
            <person name="Hendrixson D.R."/>
            <person name="Briegel A."/>
            <person name="Li Z."/>
            <person name="Shi J."/>
            <person name="Tocheva E.I."/>
            <person name="Muller A."/>
            <person name="Dobro M.J."/>
            <person name="Jensen G.J."/>
        </authorList>
    </citation>
    <scope>NUCLEOTIDE SEQUENCE [LARGE SCALE GENOMIC DNA]</scope>
    <source>
        <strain evidence="7 8">ATCC 19624</strain>
    </source>
</reference>
<dbReference type="Pfam" id="PF14559">
    <property type="entry name" value="TPR_19"/>
    <property type="match status" value="1"/>
</dbReference>
<feature type="compositionally biased region" description="Pro residues" evidence="4">
    <location>
        <begin position="249"/>
        <end position="275"/>
    </location>
</feature>
<keyword evidence="1" id="KW-0677">Repeat</keyword>
<accession>F3KTU7</accession>
<feature type="compositionally biased region" description="Low complexity" evidence="4">
    <location>
        <begin position="216"/>
        <end position="248"/>
    </location>
</feature>
<dbReference type="PANTHER" id="PTHR44858:SF1">
    <property type="entry name" value="UDP-N-ACETYLGLUCOSAMINE--PEPTIDE N-ACETYLGLUCOSAMINYLTRANSFERASE SPINDLY-RELATED"/>
    <property type="match status" value="1"/>
</dbReference>
<protein>
    <recommendedName>
        <fullName evidence="6">Cds6 C-terminal domain-containing protein</fullName>
    </recommendedName>
</protein>
<dbReference type="Gene3D" id="3.10.450.50">
    <property type="match status" value="1"/>
</dbReference>
<dbReference type="PROSITE" id="PS50005">
    <property type="entry name" value="TPR"/>
    <property type="match status" value="1"/>
</dbReference>
<feature type="region of interest" description="Disordered" evidence="4">
    <location>
        <begin position="208"/>
        <end position="280"/>
    </location>
</feature>
<dbReference type="Gene3D" id="1.25.40.10">
    <property type="entry name" value="Tetratricopeptide repeat domain"/>
    <property type="match status" value="1"/>
</dbReference>
<dbReference type="InterPro" id="IPR011990">
    <property type="entry name" value="TPR-like_helical_dom_sf"/>
</dbReference>
<dbReference type="AlphaFoldDB" id="F3KTU7"/>
<gene>
    <name evidence="7" type="ORF">HGR_09393</name>
</gene>
<evidence type="ECO:0000256" key="4">
    <source>
        <dbReference type="SAM" id="MobiDB-lite"/>
    </source>
</evidence>
<evidence type="ECO:0000259" key="6">
    <source>
        <dbReference type="Pfam" id="PF24125"/>
    </source>
</evidence>